<sequence>MAYWPSVLPDPRTGASFETAQGRLSSGGDAAPRERVIDPNYRVSVSLSWVMTERQFRVFEAWMRWHLNDGIGRFRVRWDGRDGLARLTGEVSCVMAGIHWEVGAGAEIDYA</sequence>
<accession>A0A2H9TBS8</accession>
<proteinExistence type="predicted"/>
<dbReference type="EMBL" id="NSIT01000009">
    <property type="protein sequence ID" value="PJE80696.1"/>
    <property type="molecule type" value="Genomic_DNA"/>
</dbReference>
<dbReference type="AlphaFoldDB" id="A0A2H9TBS8"/>
<evidence type="ECO:0000313" key="2">
    <source>
        <dbReference type="EMBL" id="PJE80696.1"/>
    </source>
</evidence>
<protein>
    <submittedName>
        <fullName evidence="2">Uncharacterized protein</fullName>
    </submittedName>
</protein>
<reference evidence="2" key="1">
    <citation type="journal article" date="2017" name="Appl. Environ. Microbiol.">
        <title>Molecular characterization of an Endozoicomonas-like organism causing infection in king scallop Pecten maximus L.</title>
        <authorList>
            <person name="Cano I."/>
            <person name="van Aerle R."/>
            <person name="Ross S."/>
            <person name="Verner-Jeffreys D.W."/>
            <person name="Paley R.K."/>
            <person name="Rimmer G."/>
            <person name="Ryder D."/>
            <person name="Hooper P."/>
            <person name="Stone D."/>
            <person name="Feist S.W."/>
        </authorList>
    </citation>
    <scope>NUCLEOTIDE SEQUENCE</scope>
</reference>
<name>A0A2H9TBS8_9ZZZZ</name>
<organism evidence="2">
    <name type="scientific">invertebrate metagenome</name>
    <dbReference type="NCBI Taxonomy" id="1711999"/>
    <lineage>
        <taxon>unclassified sequences</taxon>
        <taxon>metagenomes</taxon>
        <taxon>organismal metagenomes</taxon>
    </lineage>
</organism>
<evidence type="ECO:0000256" key="1">
    <source>
        <dbReference type="SAM" id="MobiDB-lite"/>
    </source>
</evidence>
<feature type="region of interest" description="Disordered" evidence="1">
    <location>
        <begin position="1"/>
        <end position="31"/>
    </location>
</feature>
<comment type="caution">
    <text evidence="2">The sequence shown here is derived from an EMBL/GenBank/DDBJ whole genome shotgun (WGS) entry which is preliminary data.</text>
</comment>
<gene>
    <name evidence="2" type="ORF">CI610_00357</name>
</gene>